<dbReference type="Proteomes" id="UP001138997">
    <property type="component" value="Unassembled WGS sequence"/>
</dbReference>
<evidence type="ECO:0000313" key="1">
    <source>
        <dbReference type="EMBL" id="MCD5314624.1"/>
    </source>
</evidence>
<sequence>MSPAQSGPTLGNTTMNGLQNHWVEDPQWRPGRELWAFYLTFAQADGLHARVERDQAALSGIPGLAPIARHGLHMTVQGVTFRDLVPDAQIERLAEAVGSVVARRQLPRLYAGPATDDIDAVVLPVYPVEEIVALRDLLQLAAAELLGPERIHQFPPSAGGFVPHVSIAYAGADIPGPVLAEGLARTDQGLTAIDVRHLSLVALRRANQTWSWEQEIRLPFADRVAVS</sequence>
<dbReference type="Gene3D" id="3.90.1140.10">
    <property type="entry name" value="Cyclic phosphodiesterase"/>
    <property type="match status" value="1"/>
</dbReference>
<accession>A0A9X1NIV3</accession>
<protein>
    <submittedName>
        <fullName evidence="1">2'-5' RNA ligase family protein</fullName>
    </submittedName>
</protein>
<comment type="caution">
    <text evidence="1">The sequence shown here is derived from an EMBL/GenBank/DDBJ whole genome shotgun (WGS) entry which is preliminary data.</text>
</comment>
<proteinExistence type="predicted"/>
<dbReference type="RefSeq" id="WP_231447314.1">
    <property type="nucleotide sequence ID" value="NZ_JAJOMB010000017.1"/>
</dbReference>
<reference evidence="1" key="1">
    <citation type="submission" date="2021-11" db="EMBL/GenBank/DDBJ databases">
        <title>Streptomyces corallinus and Kineosporia corallina sp. nov., two new coral-derived marine actinobacteria.</title>
        <authorList>
            <person name="Buangrab K."/>
            <person name="Sutthacheep M."/>
            <person name="Yeemin T."/>
            <person name="Harunari E."/>
            <person name="Igarashi Y."/>
            <person name="Sripreechasak P."/>
            <person name="Kanchanasin P."/>
            <person name="Tanasupawat S."/>
            <person name="Phongsopitanun W."/>
        </authorList>
    </citation>
    <scope>NUCLEOTIDE SEQUENCE</scope>
    <source>
        <strain evidence="1">JCM 31032</strain>
    </source>
</reference>
<dbReference type="SUPFAM" id="SSF55144">
    <property type="entry name" value="LigT-like"/>
    <property type="match status" value="1"/>
</dbReference>
<dbReference type="Pfam" id="PF13563">
    <property type="entry name" value="2_5_RNA_ligase2"/>
    <property type="match status" value="1"/>
</dbReference>
<dbReference type="InterPro" id="IPR009097">
    <property type="entry name" value="Cyclic_Pdiesterase"/>
</dbReference>
<gene>
    <name evidence="1" type="ORF">LR394_27325</name>
</gene>
<keyword evidence="1" id="KW-0436">Ligase</keyword>
<keyword evidence="2" id="KW-1185">Reference proteome</keyword>
<organism evidence="1 2">
    <name type="scientific">Kineosporia babensis</name>
    <dbReference type="NCBI Taxonomy" id="499548"/>
    <lineage>
        <taxon>Bacteria</taxon>
        <taxon>Bacillati</taxon>
        <taxon>Actinomycetota</taxon>
        <taxon>Actinomycetes</taxon>
        <taxon>Kineosporiales</taxon>
        <taxon>Kineosporiaceae</taxon>
        <taxon>Kineosporia</taxon>
    </lineage>
</organism>
<name>A0A9X1NIV3_9ACTN</name>
<dbReference type="GO" id="GO:0016874">
    <property type="term" value="F:ligase activity"/>
    <property type="evidence" value="ECO:0007669"/>
    <property type="project" value="UniProtKB-KW"/>
</dbReference>
<dbReference type="EMBL" id="JAJOMB010000017">
    <property type="protein sequence ID" value="MCD5314624.1"/>
    <property type="molecule type" value="Genomic_DNA"/>
</dbReference>
<dbReference type="AlphaFoldDB" id="A0A9X1NIV3"/>
<evidence type="ECO:0000313" key="2">
    <source>
        <dbReference type="Proteomes" id="UP001138997"/>
    </source>
</evidence>